<dbReference type="EMBL" id="MK798143">
    <property type="protein sequence ID" value="QDH45757.1"/>
    <property type="molecule type" value="Genomic_DNA"/>
</dbReference>
<evidence type="ECO:0000313" key="3">
    <source>
        <dbReference type="Proteomes" id="UP000317930"/>
    </source>
</evidence>
<feature type="transmembrane region" description="Helical" evidence="1">
    <location>
        <begin position="9"/>
        <end position="28"/>
    </location>
</feature>
<keyword evidence="1" id="KW-0472">Membrane</keyword>
<evidence type="ECO:0000256" key="1">
    <source>
        <dbReference type="SAM" id="Phobius"/>
    </source>
</evidence>
<gene>
    <name evidence="2" type="ORF">AAM37_gp78</name>
</gene>
<reference evidence="2 3" key="1">
    <citation type="submission" date="2019-04" db="EMBL/GenBank/DDBJ databases">
        <title>Complete genome sequence of Pantoea sp. infecting bacteriophage vB_PagM_AAM37.</title>
        <authorList>
            <person name="Truncaite L."/>
            <person name="Simoliuniene M."/>
            <person name="Zajanckauskaite A."/>
            <person name="Meskys R."/>
            <person name="Simoliunas E."/>
        </authorList>
    </citation>
    <scope>NUCLEOTIDE SEQUENCE [LARGE SCALE GENOMIC DNA]</scope>
    <source>
        <strain evidence="2">AAM37</strain>
    </source>
</reference>
<keyword evidence="1" id="KW-0812">Transmembrane</keyword>
<accession>A0A513ZYK0</accession>
<organism evidence="2 3">
    <name type="scientific">Pantoea phage vB_PagM_AAM37</name>
    <dbReference type="NCBI Taxonomy" id="2588093"/>
    <lineage>
        <taxon>Viruses</taxon>
        <taxon>Duplodnaviria</taxon>
        <taxon>Heunggongvirae</taxon>
        <taxon>Uroviricota</taxon>
        <taxon>Caudoviricetes</taxon>
        <taxon>Dibbivirus</taxon>
        <taxon>Dibbivirus AAM37</taxon>
    </lineage>
</organism>
<proteinExistence type="predicted"/>
<sequence length="31" mass="3399">MKVSYRGKAMIAVLTFAVVFWSVVGLVVNNV</sequence>
<protein>
    <submittedName>
        <fullName evidence="2">Uncharacterized protein</fullName>
    </submittedName>
</protein>
<keyword evidence="1" id="KW-1133">Transmembrane helix</keyword>
<dbReference type="Proteomes" id="UP000317930">
    <property type="component" value="Segment"/>
</dbReference>
<keyword evidence="3" id="KW-1185">Reference proteome</keyword>
<name>A0A513ZYK0_9CAUD</name>
<evidence type="ECO:0000313" key="2">
    <source>
        <dbReference type="EMBL" id="QDH45757.1"/>
    </source>
</evidence>